<comment type="caution">
    <text evidence="4">The sequence shown here is derived from an EMBL/GenBank/DDBJ whole genome shotgun (WGS) entry which is preliminary data.</text>
</comment>
<feature type="domain" description="DUF4124" evidence="3">
    <location>
        <begin position="14"/>
        <end position="43"/>
    </location>
</feature>
<evidence type="ECO:0000313" key="5">
    <source>
        <dbReference type="Proteomes" id="UP001201273"/>
    </source>
</evidence>
<evidence type="ECO:0000313" key="4">
    <source>
        <dbReference type="EMBL" id="MCE2596921.1"/>
    </source>
</evidence>
<feature type="signal peptide" evidence="2">
    <location>
        <begin position="1"/>
        <end position="23"/>
    </location>
</feature>
<keyword evidence="2" id="KW-0732">Signal</keyword>
<reference evidence="4 5" key="1">
    <citation type="journal article" date="2022" name="Environ. Microbiol. Rep.">
        <title>Eco-phylogenetic analyses reveal divergent evolution of vitamin B12 metabolism in the marine bacterial family 'Psychromonadaceae'.</title>
        <authorList>
            <person name="Jin X."/>
            <person name="Yang Y."/>
            <person name="Cao H."/>
            <person name="Gao B."/>
            <person name="Zhao Z."/>
        </authorList>
    </citation>
    <scope>NUCLEOTIDE SEQUENCE [LARGE SCALE GENOMIC DNA]</scope>
    <source>
        <strain evidence="4 5">MKS20</strain>
    </source>
</reference>
<organism evidence="4 5">
    <name type="scientific">Motilimonas cestriensis</name>
    <dbReference type="NCBI Taxonomy" id="2742685"/>
    <lineage>
        <taxon>Bacteria</taxon>
        <taxon>Pseudomonadati</taxon>
        <taxon>Pseudomonadota</taxon>
        <taxon>Gammaproteobacteria</taxon>
        <taxon>Alteromonadales</taxon>
        <taxon>Alteromonadales genera incertae sedis</taxon>
        <taxon>Motilimonas</taxon>
    </lineage>
</organism>
<accession>A0ABS8WH09</accession>
<proteinExistence type="predicted"/>
<dbReference type="EMBL" id="JAIMJA010000027">
    <property type="protein sequence ID" value="MCE2596921.1"/>
    <property type="molecule type" value="Genomic_DNA"/>
</dbReference>
<keyword evidence="5" id="KW-1185">Reference proteome</keyword>
<feature type="region of interest" description="Disordered" evidence="1">
    <location>
        <begin position="58"/>
        <end position="97"/>
    </location>
</feature>
<evidence type="ECO:0000256" key="2">
    <source>
        <dbReference type="SAM" id="SignalP"/>
    </source>
</evidence>
<evidence type="ECO:0000256" key="1">
    <source>
        <dbReference type="SAM" id="MobiDB-lite"/>
    </source>
</evidence>
<sequence>MKKWLNAIAFTLMMALVSQPSMAKKVYKWVDEQGVTHYSDSTPASAMSDTHNVNQVSVTEDLPSGNYRGVAKKPTYTSLSSQSEKQSAKKQRGKDPATQCYSAIKNLTAGLKSIKQQAKKRHMSNGMKENEFEKKYAEAMKKIESAKSSCVESYETGKSRDIDCLANLSHPDDFVYCVYASRLTGFSGY</sequence>
<gene>
    <name evidence="4" type="ORF">K6Y31_19280</name>
</gene>
<name>A0ABS8WH09_9GAMM</name>
<dbReference type="RefSeq" id="WP_233054676.1">
    <property type="nucleotide sequence ID" value="NZ_JAIMJA010000027.1"/>
</dbReference>
<feature type="chain" id="PRO_5047096418" evidence="2">
    <location>
        <begin position="24"/>
        <end position="189"/>
    </location>
</feature>
<protein>
    <submittedName>
        <fullName evidence="4">DUF4124 domain-containing protein</fullName>
    </submittedName>
</protein>
<dbReference type="InterPro" id="IPR025392">
    <property type="entry name" value="DUF4124"/>
</dbReference>
<dbReference type="Pfam" id="PF13511">
    <property type="entry name" value="DUF4124"/>
    <property type="match status" value="1"/>
</dbReference>
<dbReference type="Proteomes" id="UP001201273">
    <property type="component" value="Unassembled WGS sequence"/>
</dbReference>
<evidence type="ECO:0000259" key="3">
    <source>
        <dbReference type="Pfam" id="PF13511"/>
    </source>
</evidence>